<dbReference type="Proteomes" id="UP000887013">
    <property type="component" value="Unassembled WGS sequence"/>
</dbReference>
<dbReference type="AlphaFoldDB" id="A0A8X6PKX0"/>
<comment type="caution">
    <text evidence="1">The sequence shown here is derived from an EMBL/GenBank/DDBJ whole genome shotgun (WGS) entry which is preliminary data.</text>
</comment>
<sequence>MVKEIFLVGRSNKYSSSSPDPSCEGKDDQINKLQSSIMWSEIPVGTSVERYIITLLSLTPTKISYNVYKSKKLAAYVPSRENLDTSKLVVGKFISVIIRPELLCDMVYGGVDYYSLLDFEVFCLSIILKTSIDGELNVAAVNGSAPELMVSESC</sequence>
<organism evidence="1 2">
    <name type="scientific">Nephila pilipes</name>
    <name type="common">Giant wood spider</name>
    <name type="synonym">Nephila maculata</name>
    <dbReference type="NCBI Taxonomy" id="299642"/>
    <lineage>
        <taxon>Eukaryota</taxon>
        <taxon>Metazoa</taxon>
        <taxon>Ecdysozoa</taxon>
        <taxon>Arthropoda</taxon>
        <taxon>Chelicerata</taxon>
        <taxon>Arachnida</taxon>
        <taxon>Araneae</taxon>
        <taxon>Araneomorphae</taxon>
        <taxon>Entelegynae</taxon>
        <taxon>Araneoidea</taxon>
        <taxon>Nephilidae</taxon>
        <taxon>Nephila</taxon>
    </lineage>
</organism>
<gene>
    <name evidence="1" type="ORF">NPIL_534871</name>
</gene>
<dbReference type="EMBL" id="BMAW01117713">
    <property type="protein sequence ID" value="GFT76544.1"/>
    <property type="molecule type" value="Genomic_DNA"/>
</dbReference>
<reference evidence="1" key="1">
    <citation type="submission" date="2020-08" db="EMBL/GenBank/DDBJ databases">
        <title>Multicomponent nature underlies the extraordinary mechanical properties of spider dragline silk.</title>
        <authorList>
            <person name="Kono N."/>
            <person name="Nakamura H."/>
            <person name="Mori M."/>
            <person name="Yoshida Y."/>
            <person name="Ohtoshi R."/>
            <person name="Malay A.D."/>
            <person name="Moran D.A.P."/>
            <person name="Tomita M."/>
            <person name="Numata K."/>
            <person name="Arakawa K."/>
        </authorList>
    </citation>
    <scope>NUCLEOTIDE SEQUENCE</scope>
</reference>
<evidence type="ECO:0000313" key="2">
    <source>
        <dbReference type="Proteomes" id="UP000887013"/>
    </source>
</evidence>
<evidence type="ECO:0000313" key="1">
    <source>
        <dbReference type="EMBL" id="GFT76544.1"/>
    </source>
</evidence>
<accession>A0A8X6PKX0</accession>
<proteinExistence type="predicted"/>
<keyword evidence="2" id="KW-1185">Reference proteome</keyword>
<name>A0A8X6PKX0_NEPPI</name>
<protein>
    <submittedName>
        <fullName evidence="1">Uncharacterized protein</fullName>
    </submittedName>
</protein>